<keyword evidence="4" id="KW-1133">Transmembrane helix</keyword>
<reference evidence="6 7" key="1">
    <citation type="journal article" date="2019" name="Int. J. Syst. Evol. Microbiol.">
        <title>Lactobacillus salitolerans sp. nov., a novel lactic acid bacterium isolated from spent mushroom substrates.</title>
        <authorList>
            <person name="Tohno M."/>
            <person name="Tanizawa Y."/>
            <person name="Kojima Y."/>
            <person name="Sakamoto M."/>
            <person name="Nakamura Y."/>
            <person name="Ohkuma M."/>
            <person name="Kobayashi H."/>
        </authorList>
    </citation>
    <scope>NUCLEOTIDE SEQUENCE [LARGE SCALE GENOMIC DNA]</scope>
    <source>
        <strain evidence="6 7">YK43</strain>
    </source>
</reference>
<dbReference type="CDD" id="cd01008">
    <property type="entry name" value="PBP2_NrtA_SsuA_CpmA_like"/>
    <property type="match status" value="1"/>
</dbReference>
<evidence type="ECO:0000313" key="6">
    <source>
        <dbReference type="EMBL" id="GBG95795.1"/>
    </source>
</evidence>
<keyword evidence="4" id="KW-0812">Transmembrane</keyword>
<evidence type="ECO:0000313" key="7">
    <source>
        <dbReference type="Proteomes" id="UP000286848"/>
    </source>
</evidence>
<keyword evidence="4" id="KW-0472">Membrane</keyword>
<dbReference type="AlphaFoldDB" id="A0A401IWB3"/>
<dbReference type="OrthoDB" id="9815602at2"/>
<dbReference type="Pfam" id="PF09084">
    <property type="entry name" value="NMT1"/>
    <property type="match status" value="1"/>
</dbReference>
<evidence type="ECO:0000259" key="5">
    <source>
        <dbReference type="Pfam" id="PF09084"/>
    </source>
</evidence>
<comment type="similarity">
    <text evidence="2">Belongs to the bacterial solute-binding protein SsuA/TauA family.</text>
</comment>
<dbReference type="SUPFAM" id="SSF53850">
    <property type="entry name" value="Periplasmic binding protein-like II"/>
    <property type="match status" value="1"/>
</dbReference>
<dbReference type="GO" id="GO:0042597">
    <property type="term" value="C:periplasmic space"/>
    <property type="evidence" value="ECO:0007669"/>
    <property type="project" value="UniProtKB-SubCell"/>
</dbReference>
<proteinExistence type="inferred from homology"/>
<feature type="domain" description="SsuA/THI5-like" evidence="5">
    <location>
        <begin position="61"/>
        <end position="270"/>
    </location>
</feature>
<evidence type="ECO:0000256" key="1">
    <source>
        <dbReference type="ARBA" id="ARBA00004418"/>
    </source>
</evidence>
<gene>
    <name evidence="6" type="ORF">LFYK43_22540</name>
</gene>
<accession>A0A401IWB3</accession>
<evidence type="ECO:0000256" key="2">
    <source>
        <dbReference type="ARBA" id="ARBA00010742"/>
    </source>
</evidence>
<protein>
    <submittedName>
        <fullName evidence="6">Nitrate/sulfonate/bicarbonate ABC transporter, substrate-binding protein</fullName>
    </submittedName>
</protein>
<name>A0A401IWB3_9LACO</name>
<evidence type="ECO:0000256" key="3">
    <source>
        <dbReference type="ARBA" id="ARBA00022729"/>
    </source>
</evidence>
<comment type="caution">
    <text evidence="6">The sequence shown here is derived from an EMBL/GenBank/DDBJ whole genome shotgun (WGS) entry which is preliminary data.</text>
</comment>
<feature type="transmembrane region" description="Helical" evidence="4">
    <location>
        <begin position="7"/>
        <end position="26"/>
    </location>
</feature>
<organism evidence="6 7">
    <name type="scientific">Ligilactobacillus salitolerans</name>
    <dbReference type="NCBI Taxonomy" id="1808352"/>
    <lineage>
        <taxon>Bacteria</taxon>
        <taxon>Bacillati</taxon>
        <taxon>Bacillota</taxon>
        <taxon>Bacilli</taxon>
        <taxon>Lactobacillales</taxon>
        <taxon>Lactobacillaceae</taxon>
        <taxon>Ligilactobacillus</taxon>
    </lineage>
</organism>
<dbReference type="Proteomes" id="UP000286848">
    <property type="component" value="Unassembled WGS sequence"/>
</dbReference>
<dbReference type="PANTHER" id="PTHR30024:SF47">
    <property type="entry name" value="TAURINE-BINDING PERIPLASMIC PROTEIN"/>
    <property type="match status" value="1"/>
</dbReference>
<comment type="subcellular location">
    <subcellularLocation>
        <location evidence="1">Periplasm</location>
    </subcellularLocation>
</comment>
<evidence type="ECO:0000256" key="4">
    <source>
        <dbReference type="SAM" id="Phobius"/>
    </source>
</evidence>
<dbReference type="RefSeq" id="WP_124978401.1">
    <property type="nucleotide sequence ID" value="NZ_BFFP01000056.1"/>
</dbReference>
<keyword evidence="7" id="KW-1185">Reference proteome</keyword>
<dbReference type="PANTHER" id="PTHR30024">
    <property type="entry name" value="ALIPHATIC SULFONATES-BINDING PROTEIN-RELATED"/>
    <property type="match status" value="1"/>
</dbReference>
<dbReference type="Gene3D" id="3.40.190.10">
    <property type="entry name" value="Periplasmic binding protein-like II"/>
    <property type="match status" value="2"/>
</dbReference>
<keyword evidence="3" id="KW-0732">Signal</keyword>
<dbReference type="InterPro" id="IPR015168">
    <property type="entry name" value="SsuA/THI5"/>
</dbReference>
<sequence>MKTSKKTIWSLVVLLIMAVAAGGFLLKNKKDQDAKAAQKKDDNYVLRLADPSGVCGAPQQIAAEKGFFKKAGLKYKTVKLSPDTNGLEATTSNKVDASNSLLGSVVQPLSNGAQIKITTGLHTGCISILTGKNSQIKSAKDLVGKKIGVAQVAGSEATFAKRYLSDHGVNVSDKHSQVEFTQYSGSELPLALEKGQVDAIAIEDPDVQIAQQKYGFNALANSAKTKPFNTEYCCVAYVSEKLAKDHPAVARKYTQAMQEATRWVAKHREETAQIQIDKKYAPGEKSINVQALDFYNWKASYNGAQKAFKQVGNSLQKAGVISKDVDIDSLARNSFLNVETQQ</sequence>
<dbReference type="EMBL" id="BFFP01000056">
    <property type="protein sequence ID" value="GBG95795.1"/>
    <property type="molecule type" value="Genomic_DNA"/>
</dbReference>